<sequence length="584" mass="66110">MPSPDITHLPAKPGVYLYKNATGKTLYIGKARILINRVRSYFQKRASLSVSKQRMVREIVQIETIVTSTENEALLLEATLIKRHQPPYNIDLKDDKRFLYIKITVNEPFPRVFATRTILREGAKYFGPYTSAGYVRYTLRTLKRLFPHRNFEKPPSTNNLARLTERYPELFGPQDERAYADNIEYIIAFLKGKFSDITDVLEKRMRRAAESEHFETAATYRDNLEGMKRMLERQQVISPNPETYDLLGLARKNDYAVISVLYVREGKLIGKQDFALTNTSGETDRTVVSSFLEQYYPTSPEHVKTVYLPISLPNLTHLSSLMSINLHPAQRGTKRRLIKMAEENAREYLARTESEREKSAEASAKALGKLAEVLKLRRPPERIECYDISNIQGTHPVGSMVVFERGEPAKKEYRKFKIKTVSGSNDPAMMAEVLDRRFSGTKHPGWKSPNLIILDGGKGQLSVVTKRLGTRIAEIAIVALAKREEELFLPGKSTALRLSVGTPAYHLVQRIRDEAHRFAIGYYRKRHVQSVIASTLDSLPGVGPKIRSKLLKAFGSLEGIRSAGESELASVIGAAKAKKVKQLI</sequence>
<dbReference type="InterPro" id="IPR047296">
    <property type="entry name" value="GIY-YIG_UvrC_Cho"/>
</dbReference>
<reference evidence="10 11" key="1">
    <citation type="journal article" date="2016" name="Nat. Commun.">
        <title>Thousands of microbial genomes shed light on interconnected biogeochemical processes in an aquifer system.</title>
        <authorList>
            <person name="Anantharaman K."/>
            <person name="Brown C.T."/>
            <person name="Hug L.A."/>
            <person name="Sharon I."/>
            <person name="Castelle C.J."/>
            <person name="Probst A.J."/>
            <person name="Thomas B.C."/>
            <person name="Singh A."/>
            <person name="Wilkins M.J."/>
            <person name="Karaoz U."/>
            <person name="Brodie E.L."/>
            <person name="Williams K.H."/>
            <person name="Hubbard S.S."/>
            <person name="Banfield J.F."/>
        </authorList>
    </citation>
    <scope>NUCLEOTIDE SEQUENCE [LARGE SCALE GENOMIC DNA]</scope>
</reference>
<keyword evidence="6" id="KW-0742">SOS response</keyword>
<dbReference type="Pfam" id="PF14520">
    <property type="entry name" value="HHH_5"/>
    <property type="match status" value="1"/>
</dbReference>
<keyword evidence="4 6" id="KW-0267">Excision nuclease</keyword>
<dbReference type="Pfam" id="PF08459">
    <property type="entry name" value="UvrC_RNaseH_dom"/>
    <property type="match status" value="1"/>
</dbReference>
<gene>
    <name evidence="6" type="primary">uvrC</name>
    <name evidence="10" type="ORF">A2898_01700</name>
</gene>
<dbReference type="SUPFAM" id="SSF46600">
    <property type="entry name" value="C-terminal UvrC-binding domain of UvrB"/>
    <property type="match status" value="1"/>
</dbReference>
<dbReference type="InterPro" id="IPR010994">
    <property type="entry name" value="RuvA_2-like"/>
</dbReference>
<dbReference type="Pfam" id="PF22920">
    <property type="entry name" value="UvrC_RNaseH"/>
    <property type="match status" value="1"/>
</dbReference>
<dbReference type="InterPro" id="IPR000305">
    <property type="entry name" value="GIY-YIG_endonuc"/>
</dbReference>
<feature type="domain" description="GIY-YIG" evidence="8">
    <location>
        <begin position="11"/>
        <end position="90"/>
    </location>
</feature>
<accession>A0A1G2B6U2</accession>
<dbReference type="Gene3D" id="4.10.860.10">
    <property type="entry name" value="UVR domain"/>
    <property type="match status" value="1"/>
</dbReference>
<dbReference type="Pfam" id="PF01541">
    <property type="entry name" value="GIY-YIG"/>
    <property type="match status" value="1"/>
</dbReference>
<dbReference type="GO" id="GO:0009380">
    <property type="term" value="C:excinuclease repair complex"/>
    <property type="evidence" value="ECO:0007669"/>
    <property type="project" value="InterPro"/>
</dbReference>
<dbReference type="Proteomes" id="UP000179164">
    <property type="component" value="Unassembled WGS sequence"/>
</dbReference>
<dbReference type="Gene3D" id="3.40.1440.10">
    <property type="entry name" value="GIY-YIG endonuclease"/>
    <property type="match status" value="1"/>
</dbReference>
<dbReference type="GO" id="GO:0006289">
    <property type="term" value="P:nucleotide-excision repair"/>
    <property type="evidence" value="ECO:0007669"/>
    <property type="project" value="UniProtKB-UniRule"/>
</dbReference>
<evidence type="ECO:0000313" key="10">
    <source>
        <dbReference type="EMBL" id="OGY83970.1"/>
    </source>
</evidence>
<proteinExistence type="inferred from homology"/>
<dbReference type="InterPro" id="IPR036876">
    <property type="entry name" value="UVR_dom_sf"/>
</dbReference>
<dbReference type="GO" id="GO:0003677">
    <property type="term" value="F:DNA binding"/>
    <property type="evidence" value="ECO:0007669"/>
    <property type="project" value="UniProtKB-UniRule"/>
</dbReference>
<dbReference type="PROSITE" id="PS50164">
    <property type="entry name" value="GIY_YIG"/>
    <property type="match status" value="1"/>
</dbReference>
<dbReference type="PANTHER" id="PTHR30562">
    <property type="entry name" value="UVRC/OXIDOREDUCTASE"/>
    <property type="match status" value="1"/>
</dbReference>
<evidence type="ECO:0000256" key="3">
    <source>
        <dbReference type="ARBA" id="ARBA00022769"/>
    </source>
</evidence>
<protein>
    <recommendedName>
        <fullName evidence="6">UvrABC system protein C</fullName>
        <shortName evidence="6">Protein UvrC</shortName>
    </recommendedName>
    <alternativeName>
        <fullName evidence="6">Excinuclease ABC subunit C</fullName>
    </alternativeName>
</protein>
<dbReference type="GO" id="GO:0005737">
    <property type="term" value="C:cytoplasm"/>
    <property type="evidence" value="ECO:0007669"/>
    <property type="project" value="UniProtKB-SubCell"/>
</dbReference>
<evidence type="ECO:0000256" key="4">
    <source>
        <dbReference type="ARBA" id="ARBA00022881"/>
    </source>
</evidence>
<dbReference type="NCBIfam" id="TIGR00194">
    <property type="entry name" value="uvrC"/>
    <property type="match status" value="1"/>
</dbReference>
<keyword evidence="3 6" id="KW-0228">DNA excision</keyword>
<comment type="similarity">
    <text evidence="6">Belongs to the UvrC family.</text>
</comment>
<dbReference type="InterPro" id="IPR004791">
    <property type="entry name" value="UvrC"/>
</dbReference>
<comment type="caution">
    <text evidence="10">The sequence shown here is derived from an EMBL/GenBank/DDBJ whole genome shotgun (WGS) entry which is preliminary data.</text>
</comment>
<dbReference type="Gene3D" id="1.10.150.20">
    <property type="entry name" value="5' to 3' exonuclease, C-terminal subdomain"/>
    <property type="match status" value="1"/>
</dbReference>
<dbReference type="PROSITE" id="PS50165">
    <property type="entry name" value="UVRC"/>
    <property type="match status" value="1"/>
</dbReference>
<dbReference type="Gene3D" id="3.30.420.340">
    <property type="entry name" value="UvrC, RNAse H endonuclease domain"/>
    <property type="match status" value="1"/>
</dbReference>
<dbReference type="InterPro" id="IPR001943">
    <property type="entry name" value="UVR_dom"/>
</dbReference>
<dbReference type="CDD" id="cd10434">
    <property type="entry name" value="GIY-YIG_UvrC_Cho"/>
    <property type="match status" value="1"/>
</dbReference>
<comment type="subcellular location">
    <subcellularLocation>
        <location evidence="6">Cytoplasm</location>
    </subcellularLocation>
</comment>
<dbReference type="EMBL" id="MHKE01000012">
    <property type="protein sequence ID" value="OGY83970.1"/>
    <property type="molecule type" value="Genomic_DNA"/>
</dbReference>
<comment type="subunit">
    <text evidence="6">Interacts with UvrB in an incision complex.</text>
</comment>
<evidence type="ECO:0000313" key="11">
    <source>
        <dbReference type="Proteomes" id="UP000179164"/>
    </source>
</evidence>
<dbReference type="AlphaFoldDB" id="A0A1G2B6U2"/>
<evidence type="ECO:0000259" key="9">
    <source>
        <dbReference type="PROSITE" id="PS50165"/>
    </source>
</evidence>
<dbReference type="SUPFAM" id="SSF82771">
    <property type="entry name" value="GIY-YIG endonuclease"/>
    <property type="match status" value="1"/>
</dbReference>
<dbReference type="InterPro" id="IPR050066">
    <property type="entry name" value="UvrABC_protein_C"/>
</dbReference>
<dbReference type="Pfam" id="PF02151">
    <property type="entry name" value="UVR"/>
    <property type="match status" value="1"/>
</dbReference>
<evidence type="ECO:0000259" key="8">
    <source>
        <dbReference type="PROSITE" id="PS50164"/>
    </source>
</evidence>
<dbReference type="FunFam" id="3.40.1440.10:FF:000001">
    <property type="entry name" value="UvrABC system protein C"/>
    <property type="match status" value="1"/>
</dbReference>
<dbReference type="InterPro" id="IPR035901">
    <property type="entry name" value="GIY-YIG_endonuc_sf"/>
</dbReference>
<dbReference type="SUPFAM" id="SSF47781">
    <property type="entry name" value="RuvA domain 2-like"/>
    <property type="match status" value="1"/>
</dbReference>
<keyword evidence="5 6" id="KW-0234">DNA repair</keyword>
<dbReference type="STRING" id="1798543.A2898_01700"/>
<evidence type="ECO:0000259" key="7">
    <source>
        <dbReference type="PROSITE" id="PS50151"/>
    </source>
</evidence>
<name>A0A1G2B6U2_9BACT</name>
<dbReference type="SMART" id="SM00465">
    <property type="entry name" value="GIYc"/>
    <property type="match status" value="1"/>
</dbReference>
<dbReference type="GO" id="GO:0009381">
    <property type="term" value="F:excinuclease ABC activity"/>
    <property type="evidence" value="ECO:0007669"/>
    <property type="project" value="UniProtKB-UniRule"/>
</dbReference>
<dbReference type="InterPro" id="IPR001162">
    <property type="entry name" value="UvrC_RNase_H_dom"/>
</dbReference>
<evidence type="ECO:0000256" key="5">
    <source>
        <dbReference type="ARBA" id="ARBA00023204"/>
    </source>
</evidence>
<dbReference type="PROSITE" id="PS50151">
    <property type="entry name" value="UVR"/>
    <property type="match status" value="1"/>
</dbReference>
<feature type="domain" description="UvrC family homology region profile" evidence="9">
    <location>
        <begin position="246"/>
        <end position="464"/>
    </location>
</feature>
<evidence type="ECO:0000256" key="6">
    <source>
        <dbReference type="HAMAP-Rule" id="MF_00203"/>
    </source>
</evidence>
<evidence type="ECO:0000256" key="1">
    <source>
        <dbReference type="ARBA" id="ARBA00022490"/>
    </source>
</evidence>
<keyword evidence="2 6" id="KW-0227">DNA damage</keyword>
<comment type="function">
    <text evidence="6">The UvrABC repair system catalyzes the recognition and processing of DNA lesions. UvrC both incises the 5' and 3' sides of the lesion. The N-terminal half is responsible for the 3' incision and the C-terminal half is responsible for the 5' incision.</text>
</comment>
<organism evidence="10 11">
    <name type="scientific">Candidatus Kerfeldbacteria bacterium RIFCSPLOWO2_01_FULL_48_11</name>
    <dbReference type="NCBI Taxonomy" id="1798543"/>
    <lineage>
        <taxon>Bacteria</taxon>
        <taxon>Candidatus Kerfeldiibacteriota</taxon>
    </lineage>
</organism>
<keyword evidence="1 6" id="KW-0963">Cytoplasm</keyword>
<dbReference type="HAMAP" id="MF_00203">
    <property type="entry name" value="UvrC"/>
    <property type="match status" value="1"/>
</dbReference>
<feature type="domain" description="UVR" evidence="7">
    <location>
        <begin position="195"/>
        <end position="230"/>
    </location>
</feature>
<evidence type="ECO:0000256" key="2">
    <source>
        <dbReference type="ARBA" id="ARBA00022763"/>
    </source>
</evidence>
<dbReference type="GO" id="GO:0009432">
    <property type="term" value="P:SOS response"/>
    <property type="evidence" value="ECO:0007669"/>
    <property type="project" value="UniProtKB-UniRule"/>
</dbReference>
<dbReference type="InterPro" id="IPR038476">
    <property type="entry name" value="UvrC_RNase_H_dom_sf"/>
</dbReference>
<dbReference type="PANTHER" id="PTHR30562:SF1">
    <property type="entry name" value="UVRABC SYSTEM PROTEIN C"/>
    <property type="match status" value="1"/>
</dbReference>